<dbReference type="EMBL" id="SIRL01000004">
    <property type="protein sequence ID" value="TBN50988.1"/>
    <property type="molecule type" value="Genomic_DNA"/>
</dbReference>
<dbReference type="RefSeq" id="WP_131023335.1">
    <property type="nucleotide sequence ID" value="NZ_FZNM01000004.1"/>
</dbReference>
<keyword evidence="2" id="KW-1185">Reference proteome</keyword>
<sequence>MSAKKAFNRRGGSAQSGTNICSNCNFGQIVQMIVIQPGFGRELFNLESQPLLASRADQGQQLLVGRAV</sequence>
<protein>
    <submittedName>
        <fullName evidence="1">Uncharacterized protein</fullName>
    </submittedName>
</protein>
<dbReference type="Proteomes" id="UP000292859">
    <property type="component" value="Unassembled WGS sequence"/>
</dbReference>
<gene>
    <name evidence="1" type="ORF">EYF88_08800</name>
</gene>
<organism evidence="1 2">
    <name type="scientific">Paracoccus sediminis</name>
    <dbReference type="NCBI Taxonomy" id="1214787"/>
    <lineage>
        <taxon>Bacteria</taxon>
        <taxon>Pseudomonadati</taxon>
        <taxon>Pseudomonadota</taxon>
        <taxon>Alphaproteobacteria</taxon>
        <taxon>Rhodobacterales</taxon>
        <taxon>Paracoccaceae</taxon>
        <taxon>Paracoccus</taxon>
    </lineage>
</organism>
<evidence type="ECO:0000313" key="2">
    <source>
        <dbReference type="Proteomes" id="UP000292859"/>
    </source>
</evidence>
<reference evidence="1 2" key="1">
    <citation type="submission" date="2019-02" db="EMBL/GenBank/DDBJ databases">
        <authorList>
            <person name="Zhang G."/>
        </authorList>
    </citation>
    <scope>NUCLEOTIDE SEQUENCE [LARGE SCALE GENOMIC DNA]</scope>
    <source>
        <strain evidence="1 2">CMB17</strain>
    </source>
</reference>
<comment type="caution">
    <text evidence="1">The sequence shown here is derived from an EMBL/GenBank/DDBJ whole genome shotgun (WGS) entry which is preliminary data.</text>
</comment>
<accession>A0ABY1YLC6</accession>
<name>A0ABY1YLC6_9RHOB</name>
<proteinExistence type="predicted"/>
<evidence type="ECO:0000313" key="1">
    <source>
        <dbReference type="EMBL" id="TBN50988.1"/>
    </source>
</evidence>